<feature type="transmembrane region" description="Helical" evidence="3">
    <location>
        <begin position="232"/>
        <end position="253"/>
    </location>
</feature>
<gene>
    <name evidence="5" type="ORF">BW425_05120</name>
</gene>
<sequence length="324" mass="35391">MRKVQSKGIFYGIFSGFAWAVDTVLIGIILSSQLMLATDQVVFLAPLVSTFLHDFMSTLWMMIYMAIKGQLKTALSKLKTRSGRFVMLGALMGGPIGMTFYVLAVKYIGASYTAAISAVYPAVGAFFAFVFLKDRLRSWNWLGLIISIAFIIVLGFTGDGFATENYMLGFIFVLICIVGWGLECVICAYGMKDEEVSPEEALQIRQLVSAVTYGLVILPSVGGHFLTKEVVMSSEIILIIVVALVGTASYVFYYKAIHEIGPTKAMALNITYSAWAVVISILALGSPFSWKLIICCIAILVGAILTVADISEFTKAKKYRGEVT</sequence>
<dbReference type="SUPFAM" id="SSF103481">
    <property type="entry name" value="Multidrug resistance efflux transporter EmrE"/>
    <property type="match status" value="2"/>
</dbReference>
<evidence type="ECO:0000313" key="5">
    <source>
        <dbReference type="EMBL" id="OUM50001.1"/>
    </source>
</evidence>
<evidence type="ECO:0000256" key="3">
    <source>
        <dbReference type="SAM" id="Phobius"/>
    </source>
</evidence>
<dbReference type="GO" id="GO:0016020">
    <property type="term" value="C:membrane"/>
    <property type="evidence" value="ECO:0007669"/>
    <property type="project" value="InterPro"/>
</dbReference>
<dbReference type="AlphaFoldDB" id="A0A1Y3MMA1"/>
<dbReference type="PANTHER" id="PTHR22911:SF137">
    <property type="entry name" value="SOLUTE CARRIER FAMILY 35 MEMBER G2-RELATED"/>
    <property type="match status" value="1"/>
</dbReference>
<comment type="caution">
    <text evidence="5">The sequence shown here is derived from an EMBL/GenBank/DDBJ whole genome shotgun (WGS) entry which is preliminary data.</text>
</comment>
<feature type="transmembrane region" description="Helical" evidence="3">
    <location>
        <begin position="265"/>
        <end position="284"/>
    </location>
</feature>
<keyword evidence="3" id="KW-0812">Transmembrane</keyword>
<evidence type="ECO:0000313" key="6">
    <source>
        <dbReference type="Proteomes" id="UP000195321"/>
    </source>
</evidence>
<accession>A0A1Y3MMA1</accession>
<dbReference type="RefSeq" id="WP_088093759.1">
    <property type="nucleotide sequence ID" value="NZ_JBALMA010000059.1"/>
</dbReference>
<feature type="transmembrane region" description="Helical" evidence="3">
    <location>
        <begin position="170"/>
        <end position="191"/>
    </location>
</feature>
<evidence type="ECO:0000256" key="2">
    <source>
        <dbReference type="ARBA" id="ARBA00007362"/>
    </source>
</evidence>
<comment type="similarity">
    <text evidence="2">Belongs to the EamA transporter family.</text>
</comment>
<feature type="domain" description="EamA" evidence="4">
    <location>
        <begin position="7"/>
        <end position="154"/>
    </location>
</feature>
<feature type="transmembrane region" description="Helical" evidence="3">
    <location>
        <begin position="207"/>
        <end position="226"/>
    </location>
</feature>
<protein>
    <submittedName>
        <fullName evidence="5">EamA family transporter</fullName>
    </submittedName>
</protein>
<feature type="transmembrane region" description="Helical" evidence="3">
    <location>
        <begin position="9"/>
        <end position="30"/>
    </location>
</feature>
<feature type="transmembrane region" description="Helical" evidence="3">
    <location>
        <begin position="110"/>
        <end position="132"/>
    </location>
</feature>
<dbReference type="InterPro" id="IPR000620">
    <property type="entry name" value="EamA_dom"/>
</dbReference>
<dbReference type="Proteomes" id="UP000195321">
    <property type="component" value="Unassembled WGS sequence"/>
</dbReference>
<dbReference type="PANTHER" id="PTHR22911">
    <property type="entry name" value="ACYL-MALONYL CONDENSING ENZYME-RELATED"/>
    <property type="match status" value="1"/>
</dbReference>
<proteinExistence type="inferred from homology"/>
<feature type="transmembrane region" description="Helical" evidence="3">
    <location>
        <begin position="42"/>
        <end position="64"/>
    </location>
</feature>
<reference evidence="5 6" key="1">
    <citation type="submission" date="2017-02" db="EMBL/GenBank/DDBJ databases">
        <title>Bacillus pseudomycoides isolate FSL K6-0042.</title>
        <authorList>
            <person name="Kovac J."/>
        </authorList>
    </citation>
    <scope>NUCLEOTIDE SEQUENCE [LARGE SCALE GENOMIC DNA]</scope>
    <source>
        <strain evidence="5 6">FSL K6-0042</strain>
    </source>
</reference>
<dbReference type="InterPro" id="IPR037185">
    <property type="entry name" value="EmrE-like"/>
</dbReference>
<dbReference type="EMBL" id="MWPX01000003">
    <property type="protein sequence ID" value="OUM50001.1"/>
    <property type="molecule type" value="Genomic_DNA"/>
</dbReference>
<feature type="transmembrane region" description="Helical" evidence="3">
    <location>
        <begin position="85"/>
        <end position="104"/>
    </location>
</feature>
<dbReference type="Pfam" id="PF00892">
    <property type="entry name" value="EamA"/>
    <property type="match status" value="2"/>
</dbReference>
<feature type="transmembrane region" description="Helical" evidence="3">
    <location>
        <begin position="290"/>
        <end position="310"/>
    </location>
</feature>
<evidence type="ECO:0000259" key="4">
    <source>
        <dbReference type="Pfam" id="PF00892"/>
    </source>
</evidence>
<name>A0A1Y3MMA1_9BACI</name>
<comment type="subcellular location">
    <subcellularLocation>
        <location evidence="1">Endomembrane system</location>
        <topology evidence="1">Multi-pass membrane protein</topology>
    </subcellularLocation>
</comment>
<keyword evidence="3" id="KW-0472">Membrane</keyword>
<keyword evidence="3" id="KW-1133">Transmembrane helix</keyword>
<organism evidence="5 6">
    <name type="scientific">Bacillus pseudomycoides</name>
    <dbReference type="NCBI Taxonomy" id="64104"/>
    <lineage>
        <taxon>Bacteria</taxon>
        <taxon>Bacillati</taxon>
        <taxon>Bacillota</taxon>
        <taxon>Bacilli</taxon>
        <taxon>Bacillales</taxon>
        <taxon>Bacillaceae</taxon>
        <taxon>Bacillus</taxon>
        <taxon>Bacillus cereus group</taxon>
    </lineage>
</organism>
<feature type="transmembrane region" description="Helical" evidence="3">
    <location>
        <begin position="139"/>
        <end position="158"/>
    </location>
</feature>
<dbReference type="Gene3D" id="1.10.3730.20">
    <property type="match status" value="1"/>
</dbReference>
<feature type="domain" description="EamA" evidence="4">
    <location>
        <begin position="168"/>
        <end position="307"/>
    </location>
</feature>
<evidence type="ECO:0000256" key="1">
    <source>
        <dbReference type="ARBA" id="ARBA00004127"/>
    </source>
</evidence>